<feature type="transmembrane region" description="Helical" evidence="8">
    <location>
        <begin position="848"/>
        <end position="867"/>
    </location>
</feature>
<dbReference type="PANTHER" id="PTHR32063">
    <property type="match status" value="1"/>
</dbReference>
<comment type="caution">
    <text evidence="9">The sequence shown here is derived from an EMBL/GenBank/DDBJ whole genome shotgun (WGS) entry which is preliminary data.</text>
</comment>
<feature type="transmembrane region" description="Helical" evidence="8">
    <location>
        <begin position="977"/>
        <end position="1003"/>
    </location>
</feature>
<feature type="transmembrane region" description="Helical" evidence="8">
    <location>
        <begin position="430"/>
        <end position="450"/>
    </location>
</feature>
<evidence type="ECO:0000256" key="7">
    <source>
        <dbReference type="ARBA" id="ARBA00023136"/>
    </source>
</evidence>
<feature type="transmembrane region" description="Helical" evidence="8">
    <location>
        <begin position="358"/>
        <end position="379"/>
    </location>
</feature>
<feature type="transmembrane region" description="Helical" evidence="8">
    <location>
        <begin position="874"/>
        <end position="894"/>
    </location>
</feature>
<feature type="transmembrane region" description="Helical" evidence="8">
    <location>
        <begin position="386"/>
        <end position="410"/>
    </location>
</feature>
<organism evidence="9 10">
    <name type="scientific">Pontibacterium sinense</name>
    <dbReference type="NCBI Taxonomy" id="2781979"/>
    <lineage>
        <taxon>Bacteria</taxon>
        <taxon>Pseudomonadati</taxon>
        <taxon>Pseudomonadota</taxon>
        <taxon>Gammaproteobacteria</taxon>
        <taxon>Oceanospirillales</taxon>
        <taxon>Oceanospirillaceae</taxon>
        <taxon>Pontibacterium</taxon>
    </lineage>
</organism>
<evidence type="ECO:0000256" key="6">
    <source>
        <dbReference type="ARBA" id="ARBA00022989"/>
    </source>
</evidence>
<reference evidence="9" key="1">
    <citation type="submission" date="2020-10" db="EMBL/GenBank/DDBJ databases">
        <title>Bacterium isolated from coastal waters sediment.</title>
        <authorList>
            <person name="Chen R.-J."/>
            <person name="Lu D.-C."/>
            <person name="Zhu K.-L."/>
            <person name="Du Z.-J."/>
        </authorList>
    </citation>
    <scope>NUCLEOTIDE SEQUENCE</scope>
    <source>
        <strain evidence="9">N1Y112</strain>
    </source>
</reference>
<dbReference type="AlphaFoldDB" id="A0A8J7FGC1"/>
<feature type="transmembrane region" description="Helical" evidence="8">
    <location>
        <begin position="462"/>
        <end position="485"/>
    </location>
</feature>
<dbReference type="SUPFAM" id="SSF82866">
    <property type="entry name" value="Multidrug efflux transporter AcrB transmembrane domain"/>
    <property type="match status" value="2"/>
</dbReference>
<keyword evidence="4" id="KW-0997">Cell inner membrane</keyword>
<dbReference type="InterPro" id="IPR001036">
    <property type="entry name" value="Acrflvin-R"/>
</dbReference>
<dbReference type="Gene3D" id="3.30.2090.10">
    <property type="entry name" value="Multidrug efflux transporter AcrB TolC docking domain, DN and DC subdomains"/>
    <property type="match status" value="2"/>
</dbReference>
<sequence>MVLSEISIKRPVLATVMSLLVLLIGLIAFDRLTVREYPKIDLPVVTVETTYPGASASIIENQITQIIEDSLSGIEGIDFMNSISRTEKSQISVTFKITRDPDDAAADVRDRVSRVTGQLPDDIDPPVVTKTEADAQPIIWLAFSSDRHGAMEMTEVADNRVKDQLQTVGGVANVLIFGERKYSMRIWLDPARMAAYRVMPQDVEAALKGQNIEVPAGRIESREREFTLLTKTDLNDEDEFKNIIIRNDDGYPVRIKDVARVEVAPENDRQISRYKGESAVALGVVKQSTANPLDVSRDIRAKLENIRGNLPEGMAVEVAYDSSIFIDESIKSVYQTLAQAGVLVILVLFFFLRNVRATLIPVVTIPLSLIGGFAMMYLMNFSINTLTLLALVLAIGLVVDDAIVMLENIYRHVEEGLSPVQAAFKGAKEIGFAVLATTAVLVAVFVPVVFSEGRTGKLFTEFALTLAGAVVVSTFVALSLSPMMASRMLKHEKRHSALFNLIEGMLVGLTNGYRRLLDKLLRSRLLAVLIMAASFGGAAFYYTQLPQELAPYEDRGDILVFAMAPDGASVNYIDRYSRQIEGVVSQVPESDRYFSIVGFPAETNAMTFVGLDRWEDRERKQQEISQQLTPQLYGGITGIMSFALDLPSLGQSFISRPIEFVVKYNGSYDDLKGIADQMMGKIMANKGLMQPDSDLKLNKPELQMDVKRDKLSEIGIDVATVGRTLESYMAGRDVTRFKRNGEQYEVIVKVADSARRDPSDLTELYVRTPEGDMVQLSNLVEVTESVAPRELNHFDKVKAVKFQTLLAPGYSQGEALDYLEQSLKEIAPDATFDFTGPSREFKNSSSTLMITFALAIVFVFLVLAAQFESFKNPLIIMLSVPPAIFGALLALKYSGGSFSVYSQIGLITLVGLVTKHGILIVEFANQLQDQGRDLREAIVEAATLRLRPILMTTAATVLGAVPLAMAFGAGAESRQQIGWVIVGGMTFGTVLTLFVIPTVYSYLGKRTFKEVQPEEV</sequence>
<dbReference type="Proteomes" id="UP000640333">
    <property type="component" value="Unassembled WGS sequence"/>
</dbReference>
<evidence type="ECO:0000256" key="2">
    <source>
        <dbReference type="ARBA" id="ARBA00022448"/>
    </source>
</evidence>
<dbReference type="GO" id="GO:0042910">
    <property type="term" value="F:xenobiotic transmembrane transporter activity"/>
    <property type="evidence" value="ECO:0007669"/>
    <property type="project" value="TreeGrafter"/>
</dbReference>
<feature type="transmembrane region" description="Helical" evidence="8">
    <location>
        <begin position="946"/>
        <end position="971"/>
    </location>
</feature>
<dbReference type="Gene3D" id="3.30.70.1440">
    <property type="entry name" value="Multidrug efflux transporter AcrB pore domain"/>
    <property type="match status" value="1"/>
</dbReference>
<evidence type="ECO:0000256" key="3">
    <source>
        <dbReference type="ARBA" id="ARBA00022475"/>
    </source>
</evidence>
<dbReference type="InterPro" id="IPR027463">
    <property type="entry name" value="AcrB_DN_DC_subdom"/>
</dbReference>
<dbReference type="RefSeq" id="WP_193955303.1">
    <property type="nucleotide sequence ID" value="NZ_JADEYS010000031.1"/>
</dbReference>
<dbReference type="GO" id="GO:0005886">
    <property type="term" value="C:plasma membrane"/>
    <property type="evidence" value="ECO:0007669"/>
    <property type="project" value="UniProtKB-SubCell"/>
</dbReference>
<dbReference type="SUPFAM" id="SSF82693">
    <property type="entry name" value="Multidrug efflux transporter AcrB pore domain, PN1, PN2, PC1 and PC2 subdomains"/>
    <property type="match status" value="3"/>
</dbReference>
<dbReference type="Pfam" id="PF00873">
    <property type="entry name" value="ACR_tran"/>
    <property type="match status" value="1"/>
</dbReference>
<keyword evidence="3" id="KW-1003">Cell membrane</keyword>
<evidence type="ECO:0000256" key="8">
    <source>
        <dbReference type="SAM" id="Phobius"/>
    </source>
</evidence>
<comment type="subcellular location">
    <subcellularLocation>
        <location evidence="1">Cell inner membrane</location>
        <topology evidence="1">Multi-pass membrane protein</topology>
    </subcellularLocation>
</comment>
<dbReference type="EMBL" id="JADEYS010000031">
    <property type="protein sequence ID" value="MBE9399607.1"/>
    <property type="molecule type" value="Genomic_DNA"/>
</dbReference>
<accession>A0A8J7FGC1</accession>
<evidence type="ECO:0000313" key="9">
    <source>
        <dbReference type="EMBL" id="MBE9399607.1"/>
    </source>
</evidence>
<feature type="transmembrane region" description="Helical" evidence="8">
    <location>
        <begin position="12"/>
        <end position="29"/>
    </location>
</feature>
<keyword evidence="2" id="KW-0813">Transport</keyword>
<dbReference type="PANTHER" id="PTHR32063:SF28">
    <property type="entry name" value="BLR2861 PROTEIN"/>
    <property type="match status" value="1"/>
</dbReference>
<feature type="transmembrane region" description="Helical" evidence="8">
    <location>
        <begin position="333"/>
        <end position="352"/>
    </location>
</feature>
<keyword evidence="10" id="KW-1185">Reference proteome</keyword>
<evidence type="ECO:0000313" key="10">
    <source>
        <dbReference type="Proteomes" id="UP000640333"/>
    </source>
</evidence>
<keyword evidence="6 8" id="KW-1133">Transmembrane helix</keyword>
<name>A0A8J7FGC1_9GAMM</name>
<keyword evidence="5 8" id="KW-0812">Transmembrane</keyword>
<dbReference type="Gene3D" id="3.30.70.1430">
    <property type="entry name" value="Multidrug efflux transporter AcrB pore domain"/>
    <property type="match status" value="2"/>
</dbReference>
<evidence type="ECO:0000256" key="1">
    <source>
        <dbReference type="ARBA" id="ARBA00004429"/>
    </source>
</evidence>
<dbReference type="SUPFAM" id="SSF82714">
    <property type="entry name" value="Multidrug efflux transporter AcrB TolC docking domain, DN and DC subdomains"/>
    <property type="match status" value="2"/>
</dbReference>
<dbReference type="FunFam" id="3.30.70.1430:FF:000001">
    <property type="entry name" value="Efflux pump membrane transporter"/>
    <property type="match status" value="1"/>
</dbReference>
<feature type="transmembrane region" description="Helical" evidence="8">
    <location>
        <begin position="900"/>
        <end position="925"/>
    </location>
</feature>
<protein>
    <submittedName>
        <fullName evidence="9">Efflux RND transporter permease subunit</fullName>
    </submittedName>
</protein>
<evidence type="ECO:0000256" key="5">
    <source>
        <dbReference type="ARBA" id="ARBA00022692"/>
    </source>
</evidence>
<dbReference type="Gene3D" id="3.30.70.1320">
    <property type="entry name" value="Multidrug efflux transporter AcrB pore domain like"/>
    <property type="match status" value="1"/>
</dbReference>
<dbReference type="PRINTS" id="PR00702">
    <property type="entry name" value="ACRIFLAVINRP"/>
</dbReference>
<feature type="transmembrane region" description="Helical" evidence="8">
    <location>
        <begin position="525"/>
        <end position="542"/>
    </location>
</feature>
<gene>
    <name evidence="9" type="ORF">IOQ59_20280</name>
</gene>
<dbReference type="Gene3D" id="1.20.1640.10">
    <property type="entry name" value="Multidrug efflux transporter AcrB transmembrane domain"/>
    <property type="match status" value="2"/>
</dbReference>
<proteinExistence type="predicted"/>
<dbReference type="FunFam" id="1.20.1640.10:FF:000001">
    <property type="entry name" value="Efflux pump membrane transporter"/>
    <property type="match status" value="1"/>
</dbReference>
<keyword evidence="7 8" id="KW-0472">Membrane</keyword>
<evidence type="ECO:0000256" key="4">
    <source>
        <dbReference type="ARBA" id="ARBA00022519"/>
    </source>
</evidence>